<dbReference type="InterPro" id="IPR003660">
    <property type="entry name" value="HAMP_dom"/>
</dbReference>
<gene>
    <name evidence="10" type="ORF">EOD42_16115</name>
</gene>
<protein>
    <submittedName>
        <fullName evidence="10">HAMP domain-containing protein</fullName>
    </submittedName>
</protein>
<keyword evidence="6" id="KW-0812">Transmembrane</keyword>
<feature type="domain" description="HAMP" evidence="9">
    <location>
        <begin position="215"/>
        <end position="268"/>
    </location>
</feature>
<dbReference type="RefSeq" id="WP_127788577.1">
    <property type="nucleotide sequence ID" value="NZ_SACL01000005.1"/>
</dbReference>
<dbReference type="InterPro" id="IPR004090">
    <property type="entry name" value="Chemotax_Me-accpt_rcpt"/>
</dbReference>
<accession>A0A437MDI2</accession>
<keyword evidence="11" id="KW-1185">Reference proteome</keyword>
<dbReference type="GO" id="GO:0006935">
    <property type="term" value="P:chemotaxis"/>
    <property type="evidence" value="ECO:0007669"/>
    <property type="project" value="InterPro"/>
</dbReference>
<sequence>MMRAAFNNVSIRGKILGAFALVMLCSVGIGAFAIQRLSAMNEVALELRDNWLPSTRFLGQIGTQGQRLRGSYAMALTSPNADRRRAMMTSAQGSADEIEQAFNHYRPMVMPGEERALADELEAAWRDIMASHAVIMPALARGDTAAVLEHLNGPYAQKTTRFRAATERLATFNMVGGQALAARSAEMGVHARWWMIGALLLTSALSLIAGLLIVRGVSTPVRGLTNVMEALAKRDMGVAIPGTGRGDEIGGMARTLLVFRDGMIEADRLAAAQEVERQSKEKRAEQLSSLVRGFEGQIGELTGMLSSASTELEATARSMTGTAASTNEQAGAVVGAASQASEGVQVVAAAAEQLSASIQEISRQVAHASSAASQAVSDARATDETVQALAHGAQKIGDVVRLITDIAGQTNLLALNATIEAARAGEAGKGFAVVASEVKNLASQTAKATEEIGGQIASIQAATQQAVSAIGGIGKRIEEVSQIAVAIAAAVEEQSTATGEIARTVQRTADATDAVSRNIAAVSQGSGETGAAAAQVLGAASELARQSEVLTKTVGGFVQDVRVA</sequence>
<evidence type="ECO:0000313" key="10">
    <source>
        <dbReference type="EMBL" id="RVT95717.1"/>
    </source>
</evidence>
<dbReference type="SMART" id="SM00283">
    <property type="entry name" value="MA"/>
    <property type="match status" value="1"/>
</dbReference>
<dbReference type="PANTHER" id="PTHR32089">
    <property type="entry name" value="METHYL-ACCEPTING CHEMOTAXIS PROTEIN MCPB"/>
    <property type="match status" value="1"/>
</dbReference>
<keyword evidence="2" id="KW-1003">Cell membrane</keyword>
<feature type="domain" description="Methyl-accepting transducer" evidence="7">
    <location>
        <begin position="308"/>
        <end position="544"/>
    </location>
</feature>
<reference evidence="10 11" key="1">
    <citation type="submission" date="2019-01" db="EMBL/GenBank/DDBJ databases">
        <authorList>
            <person name="Chen W.-M."/>
        </authorList>
    </citation>
    <scope>NUCLEOTIDE SEQUENCE [LARGE SCALE GENOMIC DNA]</scope>
    <source>
        <strain evidence="10 11">CCP-6</strain>
    </source>
</reference>
<evidence type="ECO:0000256" key="3">
    <source>
        <dbReference type="ARBA" id="ARBA00023224"/>
    </source>
</evidence>
<dbReference type="GO" id="GO:0005886">
    <property type="term" value="C:plasma membrane"/>
    <property type="evidence" value="ECO:0007669"/>
    <property type="project" value="UniProtKB-SubCell"/>
</dbReference>
<evidence type="ECO:0000313" key="11">
    <source>
        <dbReference type="Proteomes" id="UP000282957"/>
    </source>
</evidence>
<organism evidence="10 11">
    <name type="scientific">Rhodovarius crocodyli</name>
    <dbReference type="NCBI Taxonomy" id="1979269"/>
    <lineage>
        <taxon>Bacteria</taxon>
        <taxon>Pseudomonadati</taxon>
        <taxon>Pseudomonadota</taxon>
        <taxon>Alphaproteobacteria</taxon>
        <taxon>Acetobacterales</taxon>
        <taxon>Roseomonadaceae</taxon>
        <taxon>Rhodovarius</taxon>
    </lineage>
</organism>
<evidence type="ECO:0000256" key="2">
    <source>
        <dbReference type="ARBA" id="ARBA00022519"/>
    </source>
</evidence>
<keyword evidence="6" id="KW-0472">Membrane</keyword>
<dbReference type="InterPro" id="IPR024478">
    <property type="entry name" value="HlyB_4HB_MCP"/>
</dbReference>
<evidence type="ECO:0000259" key="8">
    <source>
        <dbReference type="PROSITE" id="PS50192"/>
    </source>
</evidence>
<dbReference type="Pfam" id="PF00015">
    <property type="entry name" value="MCPsignal"/>
    <property type="match status" value="1"/>
</dbReference>
<evidence type="ECO:0000256" key="4">
    <source>
        <dbReference type="ARBA" id="ARBA00029447"/>
    </source>
</evidence>
<dbReference type="GO" id="GO:0007165">
    <property type="term" value="P:signal transduction"/>
    <property type="evidence" value="ECO:0007669"/>
    <property type="project" value="UniProtKB-KW"/>
</dbReference>
<dbReference type="Pfam" id="PF00672">
    <property type="entry name" value="HAMP"/>
    <property type="match status" value="1"/>
</dbReference>
<dbReference type="OrthoDB" id="7295762at2"/>
<evidence type="ECO:0000259" key="7">
    <source>
        <dbReference type="PROSITE" id="PS50111"/>
    </source>
</evidence>
<dbReference type="InterPro" id="IPR004089">
    <property type="entry name" value="MCPsignal_dom"/>
</dbReference>
<dbReference type="PROSITE" id="PS50192">
    <property type="entry name" value="T_SNARE"/>
    <property type="match status" value="1"/>
</dbReference>
<dbReference type="SMART" id="SM00304">
    <property type="entry name" value="HAMP"/>
    <property type="match status" value="1"/>
</dbReference>
<dbReference type="PRINTS" id="PR00260">
    <property type="entry name" value="CHEMTRNSDUCR"/>
</dbReference>
<evidence type="ECO:0000256" key="1">
    <source>
        <dbReference type="ARBA" id="ARBA00004429"/>
    </source>
</evidence>
<evidence type="ECO:0000256" key="6">
    <source>
        <dbReference type="SAM" id="Phobius"/>
    </source>
</evidence>
<dbReference type="EMBL" id="SACL01000005">
    <property type="protein sequence ID" value="RVT95717.1"/>
    <property type="molecule type" value="Genomic_DNA"/>
</dbReference>
<keyword evidence="6" id="KW-1133">Transmembrane helix</keyword>
<dbReference type="Gene3D" id="1.10.287.950">
    <property type="entry name" value="Methyl-accepting chemotaxis protein"/>
    <property type="match status" value="1"/>
</dbReference>
<proteinExistence type="inferred from homology"/>
<evidence type="ECO:0000259" key="9">
    <source>
        <dbReference type="PROSITE" id="PS50885"/>
    </source>
</evidence>
<comment type="caution">
    <text evidence="10">The sequence shown here is derived from an EMBL/GenBank/DDBJ whole genome shotgun (WGS) entry which is preliminary data.</text>
</comment>
<keyword evidence="3 5" id="KW-0807">Transducer</keyword>
<comment type="subcellular location">
    <subcellularLocation>
        <location evidence="1">Cell inner membrane</location>
        <topology evidence="1">Multi-pass membrane protein</topology>
    </subcellularLocation>
</comment>
<dbReference type="AlphaFoldDB" id="A0A437MDI2"/>
<evidence type="ECO:0000256" key="5">
    <source>
        <dbReference type="PROSITE-ProRule" id="PRU00284"/>
    </source>
</evidence>
<feature type="domain" description="T-SNARE coiled-coil homology" evidence="8">
    <location>
        <begin position="460"/>
        <end position="522"/>
    </location>
</feature>
<dbReference type="Gene3D" id="6.10.340.10">
    <property type="match status" value="1"/>
</dbReference>
<dbReference type="PROSITE" id="PS50885">
    <property type="entry name" value="HAMP"/>
    <property type="match status" value="1"/>
</dbReference>
<dbReference type="SUPFAM" id="SSF58104">
    <property type="entry name" value="Methyl-accepting chemotaxis protein (MCP) signaling domain"/>
    <property type="match status" value="1"/>
</dbReference>
<dbReference type="InterPro" id="IPR000727">
    <property type="entry name" value="T_SNARE_dom"/>
</dbReference>
<feature type="transmembrane region" description="Helical" evidence="6">
    <location>
        <begin position="193"/>
        <end position="214"/>
    </location>
</feature>
<name>A0A437MDI2_9PROT</name>
<dbReference type="PANTHER" id="PTHR32089:SF112">
    <property type="entry name" value="LYSOZYME-LIKE PROTEIN-RELATED"/>
    <property type="match status" value="1"/>
</dbReference>
<dbReference type="PROSITE" id="PS50111">
    <property type="entry name" value="CHEMOTAXIS_TRANSDUC_2"/>
    <property type="match status" value="1"/>
</dbReference>
<comment type="similarity">
    <text evidence="4">Belongs to the methyl-accepting chemotaxis (MCP) protein family.</text>
</comment>
<keyword evidence="2" id="KW-0997">Cell inner membrane</keyword>
<dbReference type="Pfam" id="PF12729">
    <property type="entry name" value="4HB_MCP_1"/>
    <property type="match status" value="1"/>
</dbReference>
<dbReference type="Proteomes" id="UP000282957">
    <property type="component" value="Unassembled WGS sequence"/>
</dbReference>
<dbReference type="GO" id="GO:0004888">
    <property type="term" value="F:transmembrane signaling receptor activity"/>
    <property type="evidence" value="ECO:0007669"/>
    <property type="project" value="InterPro"/>
</dbReference>